<keyword evidence="4 5" id="KW-0472">Membrane</keyword>
<evidence type="ECO:0000256" key="2">
    <source>
        <dbReference type="ARBA" id="ARBA00022692"/>
    </source>
</evidence>
<keyword evidence="2 5" id="KW-0812">Transmembrane</keyword>
<feature type="transmembrane region" description="Helical" evidence="5">
    <location>
        <begin position="231"/>
        <end position="250"/>
    </location>
</feature>
<organism evidence="6 7">
    <name type="scientific">Oryzicola mucosus</name>
    <dbReference type="NCBI Taxonomy" id="2767425"/>
    <lineage>
        <taxon>Bacteria</taxon>
        <taxon>Pseudomonadati</taxon>
        <taxon>Pseudomonadota</taxon>
        <taxon>Alphaproteobacteria</taxon>
        <taxon>Hyphomicrobiales</taxon>
        <taxon>Phyllobacteriaceae</taxon>
        <taxon>Oryzicola</taxon>
    </lineage>
</organism>
<comment type="subcellular location">
    <subcellularLocation>
        <location evidence="1">Membrane</location>
        <topology evidence="1">Multi-pass membrane protein</topology>
    </subcellularLocation>
</comment>
<evidence type="ECO:0000256" key="3">
    <source>
        <dbReference type="ARBA" id="ARBA00022989"/>
    </source>
</evidence>
<protein>
    <submittedName>
        <fullName evidence="6">Bile acid:sodium symporter family protein</fullName>
    </submittedName>
</protein>
<dbReference type="EMBL" id="JACVVX010000001">
    <property type="protein sequence ID" value="MBD0413590.1"/>
    <property type="molecule type" value="Genomic_DNA"/>
</dbReference>
<feature type="transmembrane region" description="Helical" evidence="5">
    <location>
        <begin position="170"/>
        <end position="191"/>
    </location>
</feature>
<feature type="transmembrane region" description="Helical" evidence="5">
    <location>
        <begin position="262"/>
        <end position="283"/>
    </location>
</feature>
<keyword evidence="7" id="KW-1185">Reference proteome</keyword>
<evidence type="ECO:0000313" key="6">
    <source>
        <dbReference type="EMBL" id="MBD0413590.1"/>
    </source>
</evidence>
<dbReference type="RefSeq" id="WP_188163012.1">
    <property type="nucleotide sequence ID" value="NZ_JACVVX010000001.1"/>
</dbReference>
<evidence type="ECO:0000256" key="5">
    <source>
        <dbReference type="SAM" id="Phobius"/>
    </source>
</evidence>
<reference evidence="6" key="1">
    <citation type="submission" date="2020-09" db="EMBL/GenBank/DDBJ databases">
        <title>Genome seq and assembly of Tianweitania sp.</title>
        <authorList>
            <person name="Chhetri G."/>
        </authorList>
    </citation>
    <scope>NUCLEOTIDE SEQUENCE</scope>
    <source>
        <strain evidence="6">Rool2</strain>
    </source>
</reference>
<dbReference type="Proteomes" id="UP000643405">
    <property type="component" value="Unassembled WGS sequence"/>
</dbReference>
<dbReference type="Gene3D" id="1.20.1530.20">
    <property type="match status" value="1"/>
</dbReference>
<evidence type="ECO:0000256" key="4">
    <source>
        <dbReference type="ARBA" id="ARBA00023136"/>
    </source>
</evidence>
<feature type="transmembrane region" description="Helical" evidence="5">
    <location>
        <begin position="66"/>
        <end position="88"/>
    </location>
</feature>
<dbReference type="PANTHER" id="PTHR10361">
    <property type="entry name" value="SODIUM-BILE ACID COTRANSPORTER"/>
    <property type="match status" value="1"/>
</dbReference>
<accession>A0A8J6U443</accession>
<dbReference type="AlphaFoldDB" id="A0A8J6U443"/>
<dbReference type="InterPro" id="IPR002657">
    <property type="entry name" value="BilAc:Na_symport/Acr3"/>
</dbReference>
<feature type="transmembrane region" description="Helical" evidence="5">
    <location>
        <begin position="138"/>
        <end position="158"/>
    </location>
</feature>
<keyword evidence="3 5" id="KW-1133">Transmembrane helix</keyword>
<dbReference type="InterPro" id="IPR038770">
    <property type="entry name" value="Na+/solute_symporter_sf"/>
</dbReference>
<gene>
    <name evidence="6" type="ORF">ICI42_02880</name>
</gene>
<name>A0A8J6U443_9HYPH</name>
<dbReference type="InterPro" id="IPR004710">
    <property type="entry name" value="Bilac:Na_transpt"/>
</dbReference>
<feature type="transmembrane region" description="Helical" evidence="5">
    <location>
        <begin position="197"/>
        <end position="219"/>
    </location>
</feature>
<dbReference type="GO" id="GO:0016020">
    <property type="term" value="C:membrane"/>
    <property type="evidence" value="ECO:0007669"/>
    <property type="project" value="UniProtKB-SubCell"/>
</dbReference>
<evidence type="ECO:0000256" key="1">
    <source>
        <dbReference type="ARBA" id="ARBA00004141"/>
    </source>
</evidence>
<proteinExistence type="predicted"/>
<evidence type="ECO:0000313" key="7">
    <source>
        <dbReference type="Proteomes" id="UP000643405"/>
    </source>
</evidence>
<sequence length="287" mass="30456">MQSSLALSVGLPAALCIIMLGLGLSLRLEDFVRVLARPWPVMVGLFCQIILLPALCFLLVSLSGLPPAICVGMMLLAASPGGTSAALYTHLARSDVALSIALTAISSLLAIVSLPIIANLSLLAFYGENGAVRLQLHQVMQIFAIAIVPALVGAYIHKRHPVLAGRLDKPVRLLATLFLATVVLVALVGQWRLLVTWGPTVGAVALAFNGMALAVGYWVPRMLDIERHQSVALSMSISLRNAALVIALAMSEHMLNDPEMAIAPAAYGLVAYLVGGLFVWSLVRNRV</sequence>
<comment type="caution">
    <text evidence="6">The sequence shown here is derived from an EMBL/GenBank/DDBJ whole genome shotgun (WGS) entry which is preliminary data.</text>
</comment>
<dbReference type="Pfam" id="PF01758">
    <property type="entry name" value="SBF"/>
    <property type="match status" value="1"/>
</dbReference>
<feature type="transmembrane region" description="Helical" evidence="5">
    <location>
        <begin position="100"/>
        <end position="126"/>
    </location>
</feature>
<dbReference type="PANTHER" id="PTHR10361:SF24">
    <property type="entry name" value="P3 PROTEIN"/>
    <property type="match status" value="1"/>
</dbReference>
<feature type="transmembrane region" description="Helical" evidence="5">
    <location>
        <begin position="38"/>
        <end position="60"/>
    </location>
</feature>
<feature type="transmembrane region" description="Helical" evidence="5">
    <location>
        <begin position="6"/>
        <end position="26"/>
    </location>
</feature>